<proteinExistence type="predicted"/>
<gene>
    <name evidence="2" type="ORF">EXU32_02770</name>
</gene>
<name>A0A4P6MVG5_9MICO</name>
<dbReference type="EMBL" id="CP036164">
    <property type="protein sequence ID" value="QBF45283.1"/>
    <property type="molecule type" value="Genomic_DNA"/>
</dbReference>
<dbReference type="OrthoDB" id="9803627at2"/>
<sequence length="285" mass="31726">MEPPLVTVVIPTFNDAPEHLRKSVTSALQQSYEPLEIVVVDDGSSSPVTARELGNPRGVEIIRQSNSGPGEARNAGIRSARGEFILPLDGDDWIEPDTVKLLVQALETSDAVAAFPKVRRFGAADGVQDAPPIVRLEDIAVTNQVVACALYRRQVWEDVGGYRTTDIMDEDWFMWLKVLGHTRGTMIQVPDAVLHYRLRPRSRSEGRATQAGSVQRAFVDLRPDLANDLFLAAALEAQVLKSELEDLRAFHNAWSPRVAPLLRLRGQARRLLRAYAAEPRGRRRH</sequence>
<dbReference type="GO" id="GO:0016740">
    <property type="term" value="F:transferase activity"/>
    <property type="evidence" value="ECO:0007669"/>
    <property type="project" value="UniProtKB-KW"/>
</dbReference>
<dbReference type="PANTHER" id="PTHR43685:SF2">
    <property type="entry name" value="GLYCOSYLTRANSFERASE 2-LIKE DOMAIN-CONTAINING PROTEIN"/>
    <property type="match status" value="1"/>
</dbReference>
<reference evidence="2 3" key="1">
    <citation type="submission" date="2019-02" db="EMBL/GenBank/DDBJ databases">
        <title>Genomic data mining of an Antarctic deep-sea actinobacterium, Janibacterlimosus P3-3-X1.</title>
        <authorList>
            <person name="Liao L."/>
            <person name="Chen B."/>
        </authorList>
    </citation>
    <scope>NUCLEOTIDE SEQUENCE [LARGE SCALE GENOMIC DNA]</scope>
    <source>
        <strain evidence="2 3">P3-3-X1</strain>
    </source>
</reference>
<dbReference type="RefSeq" id="WP_130628523.1">
    <property type="nucleotide sequence ID" value="NZ_CP036164.1"/>
</dbReference>
<accession>A0A4P6MVG5</accession>
<evidence type="ECO:0000313" key="2">
    <source>
        <dbReference type="EMBL" id="QBF45283.1"/>
    </source>
</evidence>
<dbReference type="Gene3D" id="3.90.550.10">
    <property type="entry name" value="Spore Coat Polysaccharide Biosynthesis Protein SpsA, Chain A"/>
    <property type="match status" value="1"/>
</dbReference>
<dbReference type="KEGG" id="jli:EXU32_02770"/>
<feature type="domain" description="Glycosyltransferase 2-like" evidence="1">
    <location>
        <begin position="7"/>
        <end position="127"/>
    </location>
</feature>
<dbReference type="Proteomes" id="UP000290408">
    <property type="component" value="Chromosome"/>
</dbReference>
<dbReference type="AlphaFoldDB" id="A0A4P6MVG5"/>
<dbReference type="InterPro" id="IPR029044">
    <property type="entry name" value="Nucleotide-diphossugar_trans"/>
</dbReference>
<evidence type="ECO:0000259" key="1">
    <source>
        <dbReference type="Pfam" id="PF00535"/>
    </source>
</evidence>
<dbReference type="PANTHER" id="PTHR43685">
    <property type="entry name" value="GLYCOSYLTRANSFERASE"/>
    <property type="match status" value="1"/>
</dbReference>
<dbReference type="Pfam" id="PF00535">
    <property type="entry name" value="Glycos_transf_2"/>
    <property type="match status" value="1"/>
</dbReference>
<evidence type="ECO:0000313" key="3">
    <source>
        <dbReference type="Proteomes" id="UP000290408"/>
    </source>
</evidence>
<dbReference type="InterPro" id="IPR050834">
    <property type="entry name" value="Glycosyltransf_2"/>
</dbReference>
<organism evidence="2 3">
    <name type="scientific">Janibacter limosus</name>
    <dbReference type="NCBI Taxonomy" id="53458"/>
    <lineage>
        <taxon>Bacteria</taxon>
        <taxon>Bacillati</taxon>
        <taxon>Actinomycetota</taxon>
        <taxon>Actinomycetes</taxon>
        <taxon>Micrococcales</taxon>
        <taxon>Intrasporangiaceae</taxon>
        <taxon>Janibacter</taxon>
    </lineage>
</organism>
<dbReference type="InterPro" id="IPR001173">
    <property type="entry name" value="Glyco_trans_2-like"/>
</dbReference>
<keyword evidence="3" id="KW-1185">Reference proteome</keyword>
<protein>
    <submittedName>
        <fullName evidence="2">Glycosyltransferase family 2 protein</fullName>
    </submittedName>
</protein>
<dbReference type="SUPFAM" id="SSF53448">
    <property type="entry name" value="Nucleotide-diphospho-sugar transferases"/>
    <property type="match status" value="1"/>
</dbReference>
<dbReference type="CDD" id="cd00761">
    <property type="entry name" value="Glyco_tranf_GTA_type"/>
    <property type="match status" value="1"/>
</dbReference>
<keyword evidence="2" id="KW-0808">Transferase</keyword>